<evidence type="ECO:0008006" key="3">
    <source>
        <dbReference type="Google" id="ProtNLM"/>
    </source>
</evidence>
<gene>
    <name evidence="1" type="ORF">B7C51_20605</name>
</gene>
<protein>
    <recommendedName>
        <fullName evidence="3">DNA-binding protein</fullName>
    </recommendedName>
</protein>
<sequence length="79" mass="9033">MLLALSLSLGKLYELNHSPELLSGLHICKILNVNEGEAYAIMKTLPLISVLNRKYVLKKDFQKWFVDQLLTKSFVVDNI</sequence>
<accession>A0A1V0UWV9</accession>
<proteinExistence type="predicted"/>
<reference evidence="1 2" key="1">
    <citation type="submission" date="2017-03" db="EMBL/GenBank/DDBJ databases">
        <title>Paenibacillus larvae genome sequencing.</title>
        <authorList>
            <person name="Dingman D.W."/>
        </authorList>
    </citation>
    <scope>NUCLEOTIDE SEQUENCE [LARGE SCALE GENOMIC DNA]</scope>
    <source>
        <strain evidence="1 2">SAG 10367</strain>
    </source>
</reference>
<evidence type="ECO:0000313" key="2">
    <source>
        <dbReference type="Proteomes" id="UP000192727"/>
    </source>
</evidence>
<dbReference type="Proteomes" id="UP000192727">
    <property type="component" value="Chromosome"/>
</dbReference>
<dbReference type="EMBL" id="CP020557">
    <property type="protein sequence ID" value="ARF69724.1"/>
    <property type="molecule type" value="Genomic_DNA"/>
</dbReference>
<organism evidence="1 2">
    <name type="scientific">Paenibacillus larvae subsp. pulvifaciens</name>
    <dbReference type="NCBI Taxonomy" id="1477"/>
    <lineage>
        <taxon>Bacteria</taxon>
        <taxon>Bacillati</taxon>
        <taxon>Bacillota</taxon>
        <taxon>Bacilli</taxon>
        <taxon>Bacillales</taxon>
        <taxon>Paenibacillaceae</taxon>
        <taxon>Paenibacillus</taxon>
    </lineage>
</organism>
<evidence type="ECO:0000313" key="1">
    <source>
        <dbReference type="EMBL" id="ARF69724.1"/>
    </source>
</evidence>
<dbReference type="AlphaFoldDB" id="A0A1V0UWV9"/>
<name>A0A1V0UWV9_9BACL</name>